<evidence type="ECO:0000313" key="1">
    <source>
        <dbReference type="EMBL" id="KKL81312.1"/>
    </source>
</evidence>
<organism evidence="1">
    <name type="scientific">marine sediment metagenome</name>
    <dbReference type="NCBI Taxonomy" id="412755"/>
    <lineage>
        <taxon>unclassified sequences</taxon>
        <taxon>metagenomes</taxon>
        <taxon>ecological metagenomes</taxon>
    </lineage>
</organism>
<protein>
    <submittedName>
        <fullName evidence="1">Uncharacterized protein</fullName>
    </submittedName>
</protein>
<proteinExistence type="predicted"/>
<comment type="caution">
    <text evidence="1">The sequence shown here is derived from an EMBL/GenBank/DDBJ whole genome shotgun (WGS) entry which is preliminary data.</text>
</comment>
<dbReference type="InterPro" id="IPR013083">
    <property type="entry name" value="Znf_RING/FYVE/PHD"/>
</dbReference>
<reference evidence="1" key="1">
    <citation type="journal article" date="2015" name="Nature">
        <title>Complex archaea that bridge the gap between prokaryotes and eukaryotes.</title>
        <authorList>
            <person name="Spang A."/>
            <person name="Saw J.H."/>
            <person name="Jorgensen S.L."/>
            <person name="Zaremba-Niedzwiedzka K."/>
            <person name="Martijn J."/>
            <person name="Lind A.E."/>
            <person name="van Eijk R."/>
            <person name="Schleper C."/>
            <person name="Guy L."/>
            <person name="Ettema T.J."/>
        </authorList>
    </citation>
    <scope>NUCLEOTIDE SEQUENCE</scope>
</reference>
<name>A0A0F9I1T0_9ZZZZ</name>
<dbReference type="Gene3D" id="3.30.40.10">
    <property type="entry name" value="Zinc/RING finger domain, C3HC4 (zinc finger)"/>
    <property type="match status" value="1"/>
</dbReference>
<sequence length="66" mass="7257">MSATYACEQCGGTFTDTWTEEEALAEAATLWTNEERERSGMARVCEDCFNEIMERLGRSAALANGA</sequence>
<gene>
    <name evidence="1" type="ORF">LCGC14_1995980</name>
</gene>
<accession>A0A0F9I1T0</accession>
<dbReference type="AlphaFoldDB" id="A0A0F9I1T0"/>
<dbReference type="EMBL" id="LAZR01022598">
    <property type="protein sequence ID" value="KKL81312.1"/>
    <property type="molecule type" value="Genomic_DNA"/>
</dbReference>